<name>A0A0G3EMS5_9BACT</name>
<dbReference type="AlphaFoldDB" id="A0A0G3EMS5"/>
<dbReference type="STRING" id="1307763.L21SP4_02182"/>
<sequence>MAIAGIDIGGTKTAAAVGDEQGTLLDAVRVPTDPGDGEDTLRRLTELIDPLIRRHAPDGLKAVGVSAPGPLDCHGQRMLTSPNMDWSGLHLGSLLRERFDAPVYMNNDANAAALAEWMFGACAGADPFIYLTMSTGIGGGIISSGRILQGVNDNAGEIGHITLELDGLPCSCGLKGCFEAYCGGRATADRLRAEIVDRHIDTLILEEAGGDPARISMREFSAAVRRRDPYALERWDEYMERMAQGVGSILMAFNPAAAVLGTIAMHEEDLVMDDLRARLKAYTWKPVYDGCRLEVTRLDRLGERGALAVALAGLSGTQHV</sequence>
<dbReference type="GO" id="GO:0016301">
    <property type="term" value="F:kinase activity"/>
    <property type="evidence" value="ECO:0007669"/>
    <property type="project" value="UniProtKB-KW"/>
</dbReference>
<dbReference type="InterPro" id="IPR049874">
    <property type="entry name" value="ROK_cs"/>
</dbReference>
<dbReference type="KEGG" id="vbl:L21SP4_02182"/>
<dbReference type="InterPro" id="IPR043129">
    <property type="entry name" value="ATPase_NBD"/>
</dbReference>
<reference evidence="2 3" key="2">
    <citation type="journal article" date="2016" name="ISME J.">
        <title>Characterization of the first cultured representative of Verrucomicrobia subdivision 5 indicates the proposal of a novel phylum.</title>
        <authorList>
            <person name="Spring S."/>
            <person name="Bunk B."/>
            <person name="Sproer C."/>
            <person name="Schumann P."/>
            <person name="Rohde M."/>
            <person name="Tindall B.J."/>
            <person name="Klenk H.P."/>
        </authorList>
    </citation>
    <scope>NUCLEOTIDE SEQUENCE [LARGE SCALE GENOMIC DNA]</scope>
    <source>
        <strain evidence="2 3">L21-Fru-AB</strain>
    </source>
</reference>
<dbReference type="EMBL" id="CP010904">
    <property type="protein sequence ID" value="AKJ65409.1"/>
    <property type="molecule type" value="Genomic_DNA"/>
</dbReference>
<evidence type="ECO:0000313" key="2">
    <source>
        <dbReference type="EMBL" id="AKJ65409.1"/>
    </source>
</evidence>
<reference evidence="3" key="1">
    <citation type="submission" date="2015-02" db="EMBL/GenBank/DDBJ databases">
        <title>Description and complete genome sequence of the first cultured representative of the subdivision 5 of the Verrucomicrobia phylum.</title>
        <authorList>
            <person name="Spring S."/>
            <person name="Bunk B."/>
            <person name="Sproer C."/>
            <person name="Klenk H.-P."/>
        </authorList>
    </citation>
    <scope>NUCLEOTIDE SEQUENCE [LARGE SCALE GENOMIC DNA]</scope>
    <source>
        <strain evidence="3">L21-Fru-AB</strain>
    </source>
</reference>
<protein>
    <submittedName>
        <fullName evidence="2">Transcriptional regulator/sugar kinase</fullName>
    </submittedName>
</protein>
<proteinExistence type="inferred from homology"/>
<evidence type="ECO:0000313" key="3">
    <source>
        <dbReference type="Proteomes" id="UP000035268"/>
    </source>
</evidence>
<dbReference type="InterPro" id="IPR000600">
    <property type="entry name" value="ROK"/>
</dbReference>
<dbReference type="Gene3D" id="3.30.420.40">
    <property type="match status" value="2"/>
</dbReference>
<dbReference type="Proteomes" id="UP000035268">
    <property type="component" value="Chromosome"/>
</dbReference>
<accession>A0A0G3EMS5</accession>
<keyword evidence="2" id="KW-0808">Transferase</keyword>
<comment type="similarity">
    <text evidence="1">Belongs to the ROK (NagC/XylR) family.</text>
</comment>
<organism evidence="2 3">
    <name type="scientific">Kiritimatiella glycovorans</name>
    <dbReference type="NCBI Taxonomy" id="1307763"/>
    <lineage>
        <taxon>Bacteria</taxon>
        <taxon>Pseudomonadati</taxon>
        <taxon>Kiritimatiellota</taxon>
        <taxon>Kiritimatiellia</taxon>
        <taxon>Kiritimatiellales</taxon>
        <taxon>Kiritimatiellaceae</taxon>
        <taxon>Kiritimatiella</taxon>
    </lineage>
</organism>
<dbReference type="SUPFAM" id="SSF53067">
    <property type="entry name" value="Actin-like ATPase domain"/>
    <property type="match status" value="1"/>
</dbReference>
<dbReference type="RefSeq" id="WP_074041472.1">
    <property type="nucleotide sequence ID" value="NZ_CP010904.1"/>
</dbReference>
<dbReference type="OrthoDB" id="9795247at2"/>
<dbReference type="Pfam" id="PF00480">
    <property type="entry name" value="ROK"/>
    <property type="match status" value="1"/>
</dbReference>
<dbReference type="PROSITE" id="PS01125">
    <property type="entry name" value="ROK"/>
    <property type="match status" value="1"/>
</dbReference>
<keyword evidence="2" id="KW-0418">Kinase</keyword>
<evidence type="ECO:0000256" key="1">
    <source>
        <dbReference type="ARBA" id="ARBA00006479"/>
    </source>
</evidence>
<dbReference type="PANTHER" id="PTHR18964:SF149">
    <property type="entry name" value="BIFUNCTIONAL UDP-N-ACETYLGLUCOSAMINE 2-EPIMERASE_N-ACETYLMANNOSAMINE KINASE"/>
    <property type="match status" value="1"/>
</dbReference>
<dbReference type="PANTHER" id="PTHR18964">
    <property type="entry name" value="ROK (REPRESSOR, ORF, KINASE) FAMILY"/>
    <property type="match status" value="1"/>
</dbReference>
<gene>
    <name evidence="2" type="ORF">L21SP4_02182</name>
</gene>
<keyword evidence="3" id="KW-1185">Reference proteome</keyword>